<reference evidence="1" key="2">
    <citation type="journal article" date="2015" name="Fish Shellfish Immunol.">
        <title>Early steps in the European eel (Anguilla anguilla)-Vibrio vulnificus interaction in the gills: Role of the RtxA13 toxin.</title>
        <authorList>
            <person name="Callol A."/>
            <person name="Pajuelo D."/>
            <person name="Ebbesson L."/>
            <person name="Teles M."/>
            <person name="MacKenzie S."/>
            <person name="Amaro C."/>
        </authorList>
    </citation>
    <scope>NUCLEOTIDE SEQUENCE</scope>
</reference>
<protein>
    <submittedName>
        <fullName evidence="1">Uncharacterized protein</fullName>
    </submittedName>
</protein>
<name>A0A0E9SDH5_ANGAN</name>
<evidence type="ECO:0000313" key="1">
    <source>
        <dbReference type="EMBL" id="JAH38578.1"/>
    </source>
</evidence>
<accession>A0A0E9SDH5</accession>
<organism evidence="1">
    <name type="scientific">Anguilla anguilla</name>
    <name type="common">European freshwater eel</name>
    <name type="synonym">Muraena anguilla</name>
    <dbReference type="NCBI Taxonomy" id="7936"/>
    <lineage>
        <taxon>Eukaryota</taxon>
        <taxon>Metazoa</taxon>
        <taxon>Chordata</taxon>
        <taxon>Craniata</taxon>
        <taxon>Vertebrata</taxon>
        <taxon>Euteleostomi</taxon>
        <taxon>Actinopterygii</taxon>
        <taxon>Neopterygii</taxon>
        <taxon>Teleostei</taxon>
        <taxon>Anguilliformes</taxon>
        <taxon>Anguillidae</taxon>
        <taxon>Anguilla</taxon>
    </lineage>
</organism>
<dbReference type="AlphaFoldDB" id="A0A0E9SDH5"/>
<reference evidence="1" key="1">
    <citation type="submission" date="2014-11" db="EMBL/GenBank/DDBJ databases">
        <authorList>
            <person name="Amaro Gonzalez C."/>
        </authorList>
    </citation>
    <scope>NUCLEOTIDE SEQUENCE</scope>
</reference>
<sequence>MITQEVFLFELNRISAELQHSSPVSVLVAHV</sequence>
<dbReference type="EMBL" id="GBXM01069999">
    <property type="protein sequence ID" value="JAH38578.1"/>
    <property type="molecule type" value="Transcribed_RNA"/>
</dbReference>
<proteinExistence type="predicted"/>